<dbReference type="Proteomes" id="UP001485043">
    <property type="component" value="Unassembled WGS sequence"/>
</dbReference>
<dbReference type="AlphaFoldDB" id="A0AAW1T3S3"/>
<protein>
    <recommendedName>
        <fullName evidence="3">Sulfotransferase</fullName>
    </recommendedName>
</protein>
<dbReference type="SUPFAM" id="SSF52540">
    <property type="entry name" value="P-loop containing nucleoside triphosphate hydrolases"/>
    <property type="match status" value="1"/>
</dbReference>
<dbReference type="EMBL" id="JALJOV010000386">
    <property type="protein sequence ID" value="KAK9864154.1"/>
    <property type="molecule type" value="Genomic_DNA"/>
</dbReference>
<proteinExistence type="predicted"/>
<reference evidence="1 2" key="1">
    <citation type="journal article" date="2024" name="Nat. Commun.">
        <title>Phylogenomics reveals the evolutionary origins of lichenization in chlorophyte algae.</title>
        <authorList>
            <person name="Puginier C."/>
            <person name="Libourel C."/>
            <person name="Otte J."/>
            <person name="Skaloud P."/>
            <person name="Haon M."/>
            <person name="Grisel S."/>
            <person name="Petersen M."/>
            <person name="Berrin J.G."/>
            <person name="Delaux P.M."/>
            <person name="Dal Grande F."/>
            <person name="Keller J."/>
        </authorList>
    </citation>
    <scope>NUCLEOTIDE SEQUENCE [LARGE SCALE GENOMIC DNA]</scope>
    <source>
        <strain evidence="1 2">SAG 2523</strain>
    </source>
</reference>
<dbReference type="PANTHER" id="PTHR15723">
    <property type="entry name" value="CARBOHYDRATE SULFOTRANSFERASE 15"/>
    <property type="match status" value="1"/>
</dbReference>
<dbReference type="PANTHER" id="PTHR15723:SF0">
    <property type="entry name" value="CARBOHYDRATE SULFOTRANSFERASE 15"/>
    <property type="match status" value="1"/>
</dbReference>
<dbReference type="GO" id="GO:0050659">
    <property type="term" value="F:N-acetylgalactosamine 4-sulfate 6-O-sulfotransferase activity"/>
    <property type="evidence" value="ECO:0007669"/>
    <property type="project" value="TreeGrafter"/>
</dbReference>
<evidence type="ECO:0000313" key="1">
    <source>
        <dbReference type="EMBL" id="KAK9864154.1"/>
    </source>
</evidence>
<name>A0AAW1T3S3_9CHLO</name>
<organism evidence="1 2">
    <name type="scientific">Apatococcus fuscideae</name>
    <dbReference type="NCBI Taxonomy" id="2026836"/>
    <lineage>
        <taxon>Eukaryota</taxon>
        <taxon>Viridiplantae</taxon>
        <taxon>Chlorophyta</taxon>
        <taxon>core chlorophytes</taxon>
        <taxon>Trebouxiophyceae</taxon>
        <taxon>Chlorellales</taxon>
        <taxon>Chlorellaceae</taxon>
        <taxon>Apatococcus</taxon>
    </lineage>
</organism>
<comment type="caution">
    <text evidence="1">The sequence shown here is derived from an EMBL/GenBank/DDBJ whole genome shotgun (WGS) entry which is preliminary data.</text>
</comment>
<evidence type="ECO:0000313" key="2">
    <source>
        <dbReference type="Proteomes" id="UP001485043"/>
    </source>
</evidence>
<dbReference type="InterPro" id="IPR027417">
    <property type="entry name" value="P-loop_NTPase"/>
</dbReference>
<dbReference type="GO" id="GO:0019319">
    <property type="term" value="P:hexose biosynthetic process"/>
    <property type="evidence" value="ECO:0007669"/>
    <property type="project" value="TreeGrafter"/>
</dbReference>
<keyword evidence="2" id="KW-1185">Reference proteome</keyword>
<evidence type="ECO:0008006" key="3">
    <source>
        <dbReference type="Google" id="ProtNLM"/>
    </source>
</evidence>
<accession>A0AAW1T3S3</accession>
<gene>
    <name evidence="1" type="ORF">WJX84_003128</name>
</gene>
<sequence length="307" mass="34727">MQVIFLEGPLLALDPCALPANLSVVAPDVLAEFLELKRFEHGLKTPCWERKGDGQIRCLPYFSIIGAFEDDVQDLVNILQTFSTVRMGEQQTSSFWRQEDVPFSGYLDSFAATHAAMKDEPRIATMEADPALFAYTAAGLRGKPSKTTLPSLLKAVQPTLKLILVLRSPIDRMYVSYMKHACSGNVAPASPHAPPPPSPHAFHHVAQASIDKLRTCLKATTPRKCAGKHLYDSHGLAHGLYSVYLPEWLDYFNQEEMLILPVEEMERCQVPWPPMQDDTRHILRKFYEPFTEELSFMMDDGRFNWMN</sequence>
<dbReference type="InterPro" id="IPR052654">
    <property type="entry name" value="CS_Sulfotransferase"/>
</dbReference>
<dbReference type="Gene3D" id="3.40.50.300">
    <property type="entry name" value="P-loop containing nucleotide triphosphate hydrolases"/>
    <property type="match status" value="1"/>
</dbReference>